<organism evidence="1 2">
    <name type="scientific">Stylonychia lemnae</name>
    <name type="common">Ciliate</name>
    <dbReference type="NCBI Taxonomy" id="5949"/>
    <lineage>
        <taxon>Eukaryota</taxon>
        <taxon>Sar</taxon>
        <taxon>Alveolata</taxon>
        <taxon>Ciliophora</taxon>
        <taxon>Intramacronucleata</taxon>
        <taxon>Spirotrichea</taxon>
        <taxon>Stichotrichia</taxon>
        <taxon>Sporadotrichida</taxon>
        <taxon>Oxytrichidae</taxon>
        <taxon>Stylonychinae</taxon>
        <taxon>Stylonychia</taxon>
    </lineage>
</organism>
<sequence length="80" mass="8935">MDPVLTTDKNLIMPQQYLVSKGYSQIAQSNPVFVLGQLQMFTKNASRSGQNINQLSNARCAESLSNKFWSRGILDLSQRG</sequence>
<accession>A0A078AMS3</accession>
<keyword evidence="2" id="KW-1185">Reference proteome</keyword>
<protein>
    <submittedName>
        <fullName evidence="1">Uncharacterized protein</fullName>
    </submittedName>
</protein>
<evidence type="ECO:0000313" key="2">
    <source>
        <dbReference type="Proteomes" id="UP000039865"/>
    </source>
</evidence>
<evidence type="ECO:0000313" key="1">
    <source>
        <dbReference type="EMBL" id="CDW82677.1"/>
    </source>
</evidence>
<dbReference type="EMBL" id="CCKQ01011140">
    <property type="protein sequence ID" value="CDW82677.1"/>
    <property type="molecule type" value="Genomic_DNA"/>
</dbReference>
<dbReference type="Proteomes" id="UP000039865">
    <property type="component" value="Unassembled WGS sequence"/>
</dbReference>
<dbReference type="InParanoid" id="A0A078AMS3"/>
<dbReference type="AlphaFoldDB" id="A0A078AMS3"/>
<reference evidence="1 2" key="1">
    <citation type="submission" date="2014-06" db="EMBL/GenBank/DDBJ databases">
        <authorList>
            <person name="Swart Estienne"/>
        </authorList>
    </citation>
    <scope>NUCLEOTIDE SEQUENCE [LARGE SCALE GENOMIC DNA]</scope>
    <source>
        <strain evidence="1 2">130c</strain>
    </source>
</reference>
<proteinExistence type="predicted"/>
<gene>
    <name evidence="1" type="primary">Contig3462.g3704</name>
    <name evidence="1" type="ORF">STYLEM_11710</name>
</gene>
<name>A0A078AMS3_STYLE</name>